<keyword evidence="5 8" id="KW-1133">Transmembrane helix</keyword>
<feature type="transmembrane region" description="Helical" evidence="8">
    <location>
        <begin position="252"/>
        <end position="272"/>
    </location>
</feature>
<organism evidence="9 10">
    <name type="scientific">Candidatus Corynebacterium faecigallinarum</name>
    <dbReference type="NCBI Taxonomy" id="2838528"/>
    <lineage>
        <taxon>Bacteria</taxon>
        <taxon>Bacillati</taxon>
        <taxon>Actinomycetota</taxon>
        <taxon>Actinomycetes</taxon>
        <taxon>Mycobacteriales</taxon>
        <taxon>Corynebacteriaceae</taxon>
        <taxon>Corynebacterium</taxon>
    </lineage>
</organism>
<comment type="subcellular location">
    <subcellularLocation>
        <location evidence="1">Cell membrane</location>
        <topology evidence="1">Multi-pass membrane protein</topology>
    </subcellularLocation>
</comment>
<keyword evidence="6 8" id="KW-0472">Membrane</keyword>
<evidence type="ECO:0000256" key="3">
    <source>
        <dbReference type="ARBA" id="ARBA00022679"/>
    </source>
</evidence>
<sequence>MTDNDPDSGSRRWHWPDPAQRLVPQSVEDARWFRVVSNTLYLFAAVFLIRAVFQMPTINDGSDFIPIWDAVQRYTSGEAVYNEDYSTEAPHYLWSPGATALLSPIALLGDFDLARRVLLLLGAACILASLYLCIRMITAHLTSQLMAVAVIATFAPAEPVVSTLVLTNINGFLLLLMVLLVLMSLSDVSDRHAWSQGGERSGESSGEHSGGHRLRHLLLRRRTLIGGLVLGLAVTIKPQFGVLAFIPLVSGQLVLLVIAGLVVIGLFAIGWLTMNTPMDYVDNLLPYLGEPRSYANGSISGIALNLGWNSTVEYLCLAALLAVTVAAVVLLWRWRFSDPVMWAFSTLGVLFVAIIMSSGLHQAYYCMWLLPMAVTVLCRRSPMHNPVMWLAFFIFMTSTHWPVGEIPVLPEVFGNLQTVAWLAVPFATVWWAVAERRRDTADC</sequence>
<dbReference type="GO" id="GO:0016758">
    <property type="term" value="F:hexosyltransferase activity"/>
    <property type="evidence" value="ECO:0007669"/>
    <property type="project" value="InterPro"/>
</dbReference>
<dbReference type="GO" id="GO:0005886">
    <property type="term" value="C:plasma membrane"/>
    <property type="evidence" value="ECO:0007669"/>
    <property type="project" value="UniProtKB-SubCell"/>
</dbReference>
<dbReference type="Proteomes" id="UP000823858">
    <property type="component" value="Unassembled WGS sequence"/>
</dbReference>
<evidence type="ECO:0000256" key="2">
    <source>
        <dbReference type="ARBA" id="ARBA00022475"/>
    </source>
</evidence>
<evidence type="ECO:0000256" key="1">
    <source>
        <dbReference type="ARBA" id="ARBA00004651"/>
    </source>
</evidence>
<feature type="transmembrane region" description="Helical" evidence="8">
    <location>
        <begin position="340"/>
        <end position="365"/>
    </location>
</feature>
<feature type="transmembrane region" description="Helical" evidence="8">
    <location>
        <begin position="117"/>
        <end position="141"/>
    </location>
</feature>
<dbReference type="EMBL" id="DWVP01000003">
    <property type="protein sequence ID" value="HJC84264.1"/>
    <property type="molecule type" value="Genomic_DNA"/>
</dbReference>
<dbReference type="AlphaFoldDB" id="A0A9D2QB39"/>
<evidence type="ECO:0000256" key="7">
    <source>
        <dbReference type="ARBA" id="ARBA00024033"/>
    </source>
</evidence>
<dbReference type="Pfam" id="PF09594">
    <property type="entry name" value="GT87"/>
    <property type="match status" value="2"/>
</dbReference>
<feature type="transmembrane region" description="Helical" evidence="8">
    <location>
        <begin position="223"/>
        <end position="246"/>
    </location>
</feature>
<proteinExistence type="inferred from homology"/>
<feature type="transmembrane region" description="Helical" evidence="8">
    <location>
        <begin position="32"/>
        <end position="53"/>
    </location>
</feature>
<evidence type="ECO:0000313" key="9">
    <source>
        <dbReference type="EMBL" id="HJC84264.1"/>
    </source>
</evidence>
<keyword evidence="3" id="KW-0808">Transferase</keyword>
<comment type="caution">
    <text evidence="9">The sequence shown here is derived from an EMBL/GenBank/DDBJ whole genome shotgun (WGS) entry which is preliminary data.</text>
</comment>
<feature type="transmembrane region" description="Helical" evidence="8">
    <location>
        <begin position="161"/>
        <end position="182"/>
    </location>
</feature>
<name>A0A9D2QB39_9CORY</name>
<evidence type="ECO:0000256" key="5">
    <source>
        <dbReference type="ARBA" id="ARBA00022989"/>
    </source>
</evidence>
<comment type="similarity">
    <text evidence="7">Belongs to the glycosyltransferase 87 family.</text>
</comment>
<protein>
    <submittedName>
        <fullName evidence="9">DUF2029 domain-containing protein</fullName>
    </submittedName>
</protein>
<evidence type="ECO:0000256" key="6">
    <source>
        <dbReference type="ARBA" id="ARBA00023136"/>
    </source>
</evidence>
<gene>
    <name evidence="9" type="ORF">H9751_01680</name>
</gene>
<accession>A0A9D2QB39</accession>
<evidence type="ECO:0000256" key="4">
    <source>
        <dbReference type="ARBA" id="ARBA00022692"/>
    </source>
</evidence>
<keyword evidence="4 8" id="KW-0812">Transmembrane</keyword>
<feature type="transmembrane region" description="Helical" evidence="8">
    <location>
        <begin position="386"/>
        <end position="403"/>
    </location>
</feature>
<keyword evidence="2" id="KW-1003">Cell membrane</keyword>
<reference evidence="9" key="2">
    <citation type="submission" date="2021-04" db="EMBL/GenBank/DDBJ databases">
        <authorList>
            <person name="Gilroy R."/>
        </authorList>
    </citation>
    <scope>NUCLEOTIDE SEQUENCE</scope>
    <source>
        <strain evidence="9">ChiHjej13B12-4958</strain>
    </source>
</reference>
<feature type="transmembrane region" description="Helical" evidence="8">
    <location>
        <begin position="314"/>
        <end position="334"/>
    </location>
</feature>
<reference evidence="9" key="1">
    <citation type="journal article" date="2021" name="PeerJ">
        <title>Extensive microbial diversity within the chicken gut microbiome revealed by metagenomics and culture.</title>
        <authorList>
            <person name="Gilroy R."/>
            <person name="Ravi A."/>
            <person name="Getino M."/>
            <person name="Pursley I."/>
            <person name="Horton D.L."/>
            <person name="Alikhan N.F."/>
            <person name="Baker D."/>
            <person name="Gharbi K."/>
            <person name="Hall N."/>
            <person name="Watson M."/>
            <person name="Adriaenssens E.M."/>
            <person name="Foster-Nyarko E."/>
            <person name="Jarju S."/>
            <person name="Secka A."/>
            <person name="Antonio M."/>
            <person name="Oren A."/>
            <person name="Chaudhuri R.R."/>
            <person name="La Ragione R."/>
            <person name="Hildebrand F."/>
            <person name="Pallen M.J."/>
        </authorList>
    </citation>
    <scope>NUCLEOTIDE SEQUENCE</scope>
    <source>
        <strain evidence="9">ChiHjej13B12-4958</strain>
    </source>
</reference>
<feature type="transmembrane region" description="Helical" evidence="8">
    <location>
        <begin position="415"/>
        <end position="433"/>
    </location>
</feature>
<dbReference type="InterPro" id="IPR018584">
    <property type="entry name" value="GT87"/>
</dbReference>
<evidence type="ECO:0000256" key="8">
    <source>
        <dbReference type="SAM" id="Phobius"/>
    </source>
</evidence>
<evidence type="ECO:0000313" key="10">
    <source>
        <dbReference type="Proteomes" id="UP000823858"/>
    </source>
</evidence>